<keyword evidence="6" id="KW-1185">Reference proteome</keyword>
<dbReference type="InterPro" id="IPR052336">
    <property type="entry name" value="MlaD_Phospholipid_Transporter"/>
</dbReference>
<accession>A0A517M652</accession>
<evidence type="ECO:0000259" key="4">
    <source>
        <dbReference type="Pfam" id="PF02470"/>
    </source>
</evidence>
<keyword evidence="1" id="KW-0175">Coiled coil</keyword>
<dbReference type="OrthoDB" id="266214at2"/>
<sequence>MNDPYRLRYTNQVVGTFLLVVLLFSLVVLFLMIRKKDYFAEKDHFWIDVPQQAVEGLQKGSDVMILGERAGEVEGIRYIDQTSNVRVSLAIRREFSKKVYTSSTVALERRYGGVGAPLLVIRRGMPADGVLKQLSPNSEIVNFEAEEERLDQLTKEVQSVSESINKIQLKMDPTMDKIGKAAETIDTGTEEDARPAFRSMGEASAAFQQTNEQLRPEASQTMLEIRQATQNLDQRITQLTEKIELLVEADMRDTLRGVRDTSDDVSDAAGSVKTTATDVNADVAKTLVEIREAADQMTRLADEARDVVRVVRKESEELPGTVEQFNSTVGNADDMVGEIRSHWLLRRYTDQSPTTRQLSPSGIRAGGAP</sequence>
<dbReference type="PANTHER" id="PTHR33371">
    <property type="entry name" value="INTERMEMBRANE PHOSPHOLIPID TRANSPORT SYSTEM BINDING PROTEIN MLAD-RELATED"/>
    <property type="match status" value="1"/>
</dbReference>
<proteinExistence type="predicted"/>
<dbReference type="InterPro" id="IPR003399">
    <property type="entry name" value="Mce/MlaD"/>
</dbReference>
<dbReference type="Pfam" id="PF02470">
    <property type="entry name" value="MlaD"/>
    <property type="match status" value="1"/>
</dbReference>
<feature type="compositionally biased region" description="Polar residues" evidence="2">
    <location>
        <begin position="350"/>
        <end position="360"/>
    </location>
</feature>
<keyword evidence="3" id="KW-1133">Transmembrane helix</keyword>
<gene>
    <name evidence="5" type="ORF">EC9_45450</name>
</gene>
<protein>
    <recommendedName>
        <fullName evidence="4">Mce/MlaD domain-containing protein</fullName>
    </recommendedName>
</protein>
<dbReference type="RefSeq" id="WP_145348164.1">
    <property type="nucleotide sequence ID" value="NZ_CP036261.1"/>
</dbReference>
<evidence type="ECO:0000256" key="2">
    <source>
        <dbReference type="SAM" id="MobiDB-lite"/>
    </source>
</evidence>
<feature type="coiled-coil region" evidence="1">
    <location>
        <begin position="222"/>
        <end position="249"/>
    </location>
</feature>
<evidence type="ECO:0000313" key="6">
    <source>
        <dbReference type="Proteomes" id="UP000319557"/>
    </source>
</evidence>
<dbReference type="EMBL" id="CP036261">
    <property type="protein sequence ID" value="QDS90337.1"/>
    <property type="molecule type" value="Genomic_DNA"/>
</dbReference>
<organism evidence="5 6">
    <name type="scientific">Rosistilla ulvae</name>
    <dbReference type="NCBI Taxonomy" id="1930277"/>
    <lineage>
        <taxon>Bacteria</taxon>
        <taxon>Pseudomonadati</taxon>
        <taxon>Planctomycetota</taxon>
        <taxon>Planctomycetia</taxon>
        <taxon>Pirellulales</taxon>
        <taxon>Pirellulaceae</taxon>
        <taxon>Rosistilla</taxon>
    </lineage>
</organism>
<dbReference type="AlphaFoldDB" id="A0A517M652"/>
<feature type="transmembrane region" description="Helical" evidence="3">
    <location>
        <begin position="12"/>
        <end position="33"/>
    </location>
</feature>
<evidence type="ECO:0000256" key="1">
    <source>
        <dbReference type="SAM" id="Coils"/>
    </source>
</evidence>
<name>A0A517M652_9BACT</name>
<dbReference type="KEGG" id="ruv:EC9_45450"/>
<dbReference type="Gene3D" id="1.10.287.950">
    <property type="entry name" value="Methyl-accepting chemotaxis protein"/>
    <property type="match status" value="1"/>
</dbReference>
<feature type="region of interest" description="Disordered" evidence="2">
    <location>
        <begin position="350"/>
        <end position="369"/>
    </location>
</feature>
<evidence type="ECO:0000256" key="3">
    <source>
        <dbReference type="SAM" id="Phobius"/>
    </source>
</evidence>
<dbReference type="Proteomes" id="UP000319557">
    <property type="component" value="Chromosome"/>
</dbReference>
<feature type="domain" description="Mce/MlaD" evidence="4">
    <location>
        <begin position="53"/>
        <end position="108"/>
    </location>
</feature>
<dbReference type="PANTHER" id="PTHR33371:SF4">
    <property type="entry name" value="INTERMEMBRANE PHOSPHOLIPID TRANSPORT SYSTEM BINDING PROTEIN MLAD"/>
    <property type="match status" value="1"/>
</dbReference>
<feature type="coiled-coil region" evidence="1">
    <location>
        <begin position="143"/>
        <end position="170"/>
    </location>
</feature>
<keyword evidence="3" id="KW-0472">Membrane</keyword>
<reference evidence="5 6" key="1">
    <citation type="submission" date="2019-02" db="EMBL/GenBank/DDBJ databases">
        <title>Deep-cultivation of Planctomycetes and their phenomic and genomic characterization uncovers novel biology.</title>
        <authorList>
            <person name="Wiegand S."/>
            <person name="Jogler M."/>
            <person name="Boedeker C."/>
            <person name="Pinto D."/>
            <person name="Vollmers J."/>
            <person name="Rivas-Marin E."/>
            <person name="Kohn T."/>
            <person name="Peeters S.H."/>
            <person name="Heuer A."/>
            <person name="Rast P."/>
            <person name="Oberbeckmann S."/>
            <person name="Bunk B."/>
            <person name="Jeske O."/>
            <person name="Meyerdierks A."/>
            <person name="Storesund J.E."/>
            <person name="Kallscheuer N."/>
            <person name="Luecker S."/>
            <person name="Lage O.M."/>
            <person name="Pohl T."/>
            <person name="Merkel B.J."/>
            <person name="Hornburger P."/>
            <person name="Mueller R.-W."/>
            <person name="Bruemmer F."/>
            <person name="Labrenz M."/>
            <person name="Spormann A.M."/>
            <person name="Op den Camp H."/>
            <person name="Overmann J."/>
            <person name="Amann R."/>
            <person name="Jetten M.S.M."/>
            <person name="Mascher T."/>
            <person name="Medema M.H."/>
            <person name="Devos D.P."/>
            <person name="Kaster A.-K."/>
            <person name="Ovreas L."/>
            <person name="Rohde M."/>
            <person name="Galperin M.Y."/>
            <person name="Jogler C."/>
        </authorList>
    </citation>
    <scope>NUCLEOTIDE SEQUENCE [LARGE SCALE GENOMIC DNA]</scope>
    <source>
        <strain evidence="5 6">EC9</strain>
    </source>
</reference>
<keyword evidence="3" id="KW-0812">Transmembrane</keyword>
<evidence type="ECO:0000313" key="5">
    <source>
        <dbReference type="EMBL" id="QDS90337.1"/>
    </source>
</evidence>